<reference evidence="1 2" key="1">
    <citation type="submission" date="2019-12" db="EMBL/GenBank/DDBJ databases">
        <authorList>
            <person name="Alioto T."/>
            <person name="Alioto T."/>
            <person name="Gomez Garrido J."/>
        </authorList>
    </citation>
    <scope>NUCLEOTIDE SEQUENCE [LARGE SCALE GENOMIC DNA]</scope>
</reference>
<comment type="caution">
    <text evidence="1">The sequence shown here is derived from an EMBL/GenBank/DDBJ whole genome shotgun (WGS) entry which is preliminary data.</text>
</comment>
<dbReference type="AlphaFoldDB" id="A0A8S0TF15"/>
<evidence type="ECO:0000313" key="1">
    <source>
        <dbReference type="EMBL" id="CAA3004062.1"/>
    </source>
</evidence>
<organism evidence="1 2">
    <name type="scientific">Olea europaea subsp. europaea</name>
    <dbReference type="NCBI Taxonomy" id="158383"/>
    <lineage>
        <taxon>Eukaryota</taxon>
        <taxon>Viridiplantae</taxon>
        <taxon>Streptophyta</taxon>
        <taxon>Embryophyta</taxon>
        <taxon>Tracheophyta</taxon>
        <taxon>Spermatophyta</taxon>
        <taxon>Magnoliopsida</taxon>
        <taxon>eudicotyledons</taxon>
        <taxon>Gunneridae</taxon>
        <taxon>Pentapetalae</taxon>
        <taxon>asterids</taxon>
        <taxon>lamiids</taxon>
        <taxon>Lamiales</taxon>
        <taxon>Oleaceae</taxon>
        <taxon>Oleeae</taxon>
        <taxon>Olea</taxon>
    </lineage>
</organism>
<name>A0A8S0TF15_OLEEU</name>
<gene>
    <name evidence="1" type="ORF">OLEA9_A041667</name>
</gene>
<accession>A0A8S0TF15</accession>
<protein>
    <submittedName>
        <fullName evidence="1">SUPPRESSOR OF ABI3-5</fullName>
    </submittedName>
</protein>
<sequence>MSIREEIHRSHTLFIIQISLDIYSFQQNLNGANYLGDKLGEWIFKSRSRDAFHEGYMFPMLVTEEFDVWLEKNVCQLIWGLGKDESGMVESVQVQVIDTRAVLGNQPEKLDPKLEVQAGDSYKAVIQKKAIARFREIS</sequence>
<dbReference type="OrthoDB" id="439808at2759"/>
<dbReference type="Proteomes" id="UP000594638">
    <property type="component" value="Unassembled WGS sequence"/>
</dbReference>
<keyword evidence="2" id="KW-1185">Reference proteome</keyword>
<proteinExistence type="predicted"/>
<dbReference type="Gramene" id="OE9A041667T1">
    <property type="protein sequence ID" value="OE9A041667C1"/>
    <property type="gene ID" value="OE9A041667"/>
</dbReference>
<evidence type="ECO:0000313" key="2">
    <source>
        <dbReference type="Proteomes" id="UP000594638"/>
    </source>
</evidence>
<dbReference type="EMBL" id="CACTIH010006082">
    <property type="protein sequence ID" value="CAA3004062.1"/>
    <property type="molecule type" value="Genomic_DNA"/>
</dbReference>